<feature type="transmembrane region" description="Helical" evidence="1">
    <location>
        <begin position="1531"/>
        <end position="1551"/>
    </location>
</feature>
<dbReference type="PANTHER" id="PTHR35902">
    <property type="entry name" value="S-LAYER DOMAIN-LIKE PROTEIN-RELATED"/>
    <property type="match status" value="1"/>
</dbReference>
<gene>
    <name evidence="2" type="ORF">ENO26_07160</name>
</gene>
<dbReference type="EMBL" id="DSEU01000046">
    <property type="protein sequence ID" value="HEM67323.1"/>
    <property type="molecule type" value="Genomic_DNA"/>
</dbReference>
<accession>A0A7J2U4Z3</accession>
<keyword evidence="1" id="KW-1133">Transmembrane helix</keyword>
<keyword evidence="1" id="KW-0472">Membrane</keyword>
<evidence type="ECO:0000313" key="2">
    <source>
        <dbReference type="EMBL" id="HEM67323.1"/>
    </source>
</evidence>
<proteinExistence type="predicted"/>
<comment type="caution">
    <text evidence="2">The sequence shown here is derived from an EMBL/GenBank/DDBJ whole genome shotgun (WGS) entry which is preliminary data.</text>
</comment>
<keyword evidence="1" id="KW-0812">Transmembrane</keyword>
<protein>
    <submittedName>
        <fullName evidence="2">Uncharacterized protein</fullName>
    </submittedName>
</protein>
<name>A0A7J2U4Z3_9CREN</name>
<sequence>MSLGRVYAAILLLMLILSQFSFISRIQAQSQVFTLQSYSYKSSANTNTIYPGSRNVIITVNTVYNGSSPAYISAGCINLPQGFSISRGYSSCAPPQSANGSTHTIAEPGDIIVFTYHIDVNSDTSPGTYSTNITIYYRLQGSTQPFVNVVPGITITVSPYPPLKLVVTDWYWSPDAYPGSQGVYLYITLRNIGNSTVVQATGKVMLPQNTFLYTQSANRFQVTNNLGKNQTTTISIGPVSIYPNVSPGTAYLTIISLNATMSTDDNVYYYTKGNTSFYVTISSAPAINIQVLDYGIETLKPVQGVNLARFYIVIRNMDFKNVRSIVAYFEIQSPGAIFANSSTTSVTVSQQALGYSDITTIYSDPITVSNVNYMLISVKLVIFGDNNGAEFWSEQWYSFEVRLSIPTLSLYVTNTYWSSGEVYPGTEGATLNIVLLNNDVVDFRSGTATITLPNGFHPQQLSTSGINIGRGTMTQIAFSGISIDTNILPGEYPAKLILSGVAYDASSNSFYTVSLTLTISVKVFEEPSKNAIVLISYGWSGDRAYTTTIDASAYLYLQVTAPGYTVSSPRITIYLPNQMIFESGNRSRTIAVNGDYRYGQYINVEVGGIDVTSPESGFYPVVVKVEALARAPSEYWFTQYFTILLRIDSPILDVSVADFGWVNNPISVDSSGAEIYITLQSFSIDTIESVVTQARLAGASFLSGLSEAVQIITTPINYGEIQTMRFSNVEVKNKTVHVTLVISAVLTTGRNAFYKALKVFNLTLSTVESLAVFRITSLHTSLRGVYAPLLPSARGITISIDLANAKSTQVAWVKPEVIAPAELRINDVSGTCANGVAAGGVCSVDLDVDVSPNATAKNVEILLNLTYAVRSGSTLSLFAERHRVTVPIASYKYYRPSIAIASVYWGTQTPSRALVGQRNVALTVTLSNLGYYPVEAVVIKVSPLNTSVMMVKSSEACSMQLASGAFCSATLYVDLGYVGRGGIIIFSVVTEYLFTEFGTAISDSKQFTVSLPVEEPASGRGLELVDASWNNNWPVYPDTENVTLVITLANRWPYRVSGIDIDLLLPQGFYTKWGNTAKAYVAGPINSLQQFTVQLRLSVDNIKPGRYAAKLLAKYVVETGTPNTLVEDELNISLVINDLNNSIGVVNVYWVGGSPQPPEYGALLMVVVRDNYNPSMKGVVMEVELPPGIVSADTNTSITRVPASATNILQQIQVAKITPVQVTQLLSSMLAQQVQAPTEGFSYGDLMYFYLRLNIVTNRTGAFKTNAIINFVDQWNNIRRLPISFEIDVLGSAKIVDVVAPTSIAVKRGVASVSIGLINRGSAPLYNVYIYLVPYAAMLIPQQAVKYVDVLNPYMLTNISFTLVYNPFAVSMGATQTYLRYMSVPFSLSIVYRDVYGDLQVFNTSLAFILEPFIELMLIETKASAEGSTITVSGTVANYGIASARSVVIKAMYGNIGQETLIGDVDPASQSSFRLDMNVNSVTSNVVVLQLIYRDDYGRVNTLNYTIPLAIRQIESSTTAPQQIVTYNNTIIIGLVAAFLIVIGIILYRYVRIHSKALEKSFAEITKN</sequence>
<organism evidence="2">
    <name type="scientific">Ignisphaera aggregans</name>
    <dbReference type="NCBI Taxonomy" id="334771"/>
    <lineage>
        <taxon>Archaea</taxon>
        <taxon>Thermoproteota</taxon>
        <taxon>Thermoprotei</taxon>
        <taxon>Desulfurococcales</taxon>
        <taxon>Desulfurococcaceae</taxon>
        <taxon>Ignisphaera</taxon>
    </lineage>
</organism>
<reference evidence="2" key="1">
    <citation type="journal article" date="2020" name="mSystems">
        <title>Genome- and Community-Level Interaction Insights into Carbon Utilization and Element Cycling Functions of Hydrothermarchaeota in Hydrothermal Sediment.</title>
        <authorList>
            <person name="Zhou Z."/>
            <person name="Liu Y."/>
            <person name="Xu W."/>
            <person name="Pan J."/>
            <person name="Luo Z.H."/>
            <person name="Li M."/>
        </authorList>
    </citation>
    <scope>NUCLEOTIDE SEQUENCE [LARGE SCALE GENOMIC DNA]</scope>
    <source>
        <strain evidence="2">SpSt-125</strain>
    </source>
</reference>
<evidence type="ECO:0000256" key="1">
    <source>
        <dbReference type="SAM" id="Phobius"/>
    </source>
</evidence>